<name>A0A392PBK6_9FABA</name>
<protein>
    <submittedName>
        <fullName evidence="1">Uncharacterized protein</fullName>
    </submittedName>
</protein>
<proteinExistence type="predicted"/>
<dbReference type="AlphaFoldDB" id="A0A392PBK6"/>
<comment type="caution">
    <text evidence="1">The sequence shown here is derived from an EMBL/GenBank/DDBJ whole genome shotgun (WGS) entry which is preliminary data.</text>
</comment>
<dbReference type="EMBL" id="LXQA010071520">
    <property type="protein sequence ID" value="MCI09142.1"/>
    <property type="molecule type" value="Genomic_DNA"/>
</dbReference>
<evidence type="ECO:0000313" key="1">
    <source>
        <dbReference type="EMBL" id="MCI09142.1"/>
    </source>
</evidence>
<keyword evidence="2" id="KW-1185">Reference proteome</keyword>
<dbReference type="Proteomes" id="UP000265520">
    <property type="component" value="Unassembled WGS sequence"/>
</dbReference>
<feature type="non-terminal residue" evidence="1">
    <location>
        <position position="1"/>
    </location>
</feature>
<sequence length="85" mass="9354">PISITVSFKYSRKFLVMYPKIHGLFEISHDSRYSLPVHITRSAGKSAQQSHDICNVGSSTVSDISKAANDARILNLSNTFTGVLK</sequence>
<organism evidence="1 2">
    <name type="scientific">Trifolium medium</name>
    <dbReference type="NCBI Taxonomy" id="97028"/>
    <lineage>
        <taxon>Eukaryota</taxon>
        <taxon>Viridiplantae</taxon>
        <taxon>Streptophyta</taxon>
        <taxon>Embryophyta</taxon>
        <taxon>Tracheophyta</taxon>
        <taxon>Spermatophyta</taxon>
        <taxon>Magnoliopsida</taxon>
        <taxon>eudicotyledons</taxon>
        <taxon>Gunneridae</taxon>
        <taxon>Pentapetalae</taxon>
        <taxon>rosids</taxon>
        <taxon>fabids</taxon>
        <taxon>Fabales</taxon>
        <taxon>Fabaceae</taxon>
        <taxon>Papilionoideae</taxon>
        <taxon>50 kb inversion clade</taxon>
        <taxon>NPAAA clade</taxon>
        <taxon>Hologalegina</taxon>
        <taxon>IRL clade</taxon>
        <taxon>Trifolieae</taxon>
        <taxon>Trifolium</taxon>
    </lineage>
</organism>
<reference evidence="1 2" key="1">
    <citation type="journal article" date="2018" name="Front. Plant Sci.">
        <title>Red Clover (Trifolium pratense) and Zigzag Clover (T. medium) - A Picture of Genomic Similarities and Differences.</title>
        <authorList>
            <person name="Dluhosova J."/>
            <person name="Istvanek J."/>
            <person name="Nedelnik J."/>
            <person name="Repkova J."/>
        </authorList>
    </citation>
    <scope>NUCLEOTIDE SEQUENCE [LARGE SCALE GENOMIC DNA]</scope>
    <source>
        <strain evidence="2">cv. 10/8</strain>
        <tissue evidence="1">Leaf</tissue>
    </source>
</reference>
<accession>A0A392PBK6</accession>
<evidence type="ECO:0000313" key="2">
    <source>
        <dbReference type="Proteomes" id="UP000265520"/>
    </source>
</evidence>